<keyword evidence="10" id="KW-0067">ATP-binding</keyword>
<dbReference type="FunFam" id="3.30.565.10:FF:000023">
    <property type="entry name" value="PAS domain-containing sensor histidine kinase"/>
    <property type="match status" value="1"/>
</dbReference>
<dbReference type="Pfam" id="PF02518">
    <property type="entry name" value="HATPase_c"/>
    <property type="match status" value="1"/>
</dbReference>
<dbReference type="GO" id="GO:0030295">
    <property type="term" value="F:protein kinase activator activity"/>
    <property type="evidence" value="ECO:0007669"/>
    <property type="project" value="TreeGrafter"/>
</dbReference>
<accession>A0A840V352</accession>
<dbReference type="EMBL" id="JACHEO010000010">
    <property type="protein sequence ID" value="MBB5348290.1"/>
    <property type="molecule type" value="Genomic_DNA"/>
</dbReference>
<dbReference type="FunFam" id="1.10.287.130:FF:000001">
    <property type="entry name" value="Two-component sensor histidine kinase"/>
    <property type="match status" value="1"/>
</dbReference>
<comment type="caution">
    <text evidence="16">The sequence shown here is derived from an EMBL/GenBank/DDBJ whole genome shotgun (WGS) entry which is preliminary data.</text>
</comment>
<name>A0A840V352_9BACT</name>
<keyword evidence="13" id="KW-0812">Transmembrane</keyword>
<dbReference type="GO" id="GO:0007234">
    <property type="term" value="P:osmosensory signaling via phosphorelay pathway"/>
    <property type="evidence" value="ECO:0007669"/>
    <property type="project" value="TreeGrafter"/>
</dbReference>
<dbReference type="GO" id="GO:0045121">
    <property type="term" value="C:membrane raft"/>
    <property type="evidence" value="ECO:0007669"/>
    <property type="project" value="UniProtKB-SubCell"/>
</dbReference>
<proteinExistence type="predicted"/>
<dbReference type="InterPro" id="IPR035965">
    <property type="entry name" value="PAS-like_dom_sf"/>
</dbReference>
<comment type="subcellular location">
    <subcellularLocation>
        <location evidence="2">Cell membrane</location>
    </subcellularLocation>
    <subcellularLocation>
        <location evidence="3">Membrane raft</location>
        <topology evidence="3">Multi-pass membrane protein</topology>
    </subcellularLocation>
</comment>
<dbReference type="InterPro" id="IPR050351">
    <property type="entry name" value="BphY/WalK/GraS-like"/>
</dbReference>
<dbReference type="PRINTS" id="PR00344">
    <property type="entry name" value="BCTRLSENSOR"/>
</dbReference>
<evidence type="ECO:0000256" key="2">
    <source>
        <dbReference type="ARBA" id="ARBA00004236"/>
    </source>
</evidence>
<gene>
    <name evidence="16" type="ORF">HNQ81_002021</name>
</gene>
<evidence type="ECO:0000256" key="12">
    <source>
        <dbReference type="ARBA" id="ARBA00023136"/>
    </source>
</evidence>
<dbReference type="SUPFAM" id="SSF55785">
    <property type="entry name" value="PYP-like sensor domain (PAS domain)"/>
    <property type="match status" value="1"/>
</dbReference>
<protein>
    <recommendedName>
        <fullName evidence="4">histidine kinase</fullName>
        <ecNumber evidence="4">2.7.13.3</ecNumber>
    </recommendedName>
</protein>
<dbReference type="Gene3D" id="1.10.287.130">
    <property type="match status" value="1"/>
</dbReference>
<keyword evidence="17" id="KW-1185">Reference proteome</keyword>
<dbReference type="Pfam" id="PF00672">
    <property type="entry name" value="HAMP"/>
    <property type="match status" value="1"/>
</dbReference>
<keyword evidence="9 16" id="KW-0418">Kinase</keyword>
<dbReference type="InterPro" id="IPR004358">
    <property type="entry name" value="Sig_transdc_His_kin-like_C"/>
</dbReference>
<organism evidence="16 17">
    <name type="scientific">Desulfoprunum benzoelyticum</name>
    <dbReference type="NCBI Taxonomy" id="1506996"/>
    <lineage>
        <taxon>Bacteria</taxon>
        <taxon>Pseudomonadati</taxon>
        <taxon>Thermodesulfobacteriota</taxon>
        <taxon>Desulfobulbia</taxon>
        <taxon>Desulfobulbales</taxon>
        <taxon>Desulfobulbaceae</taxon>
        <taxon>Desulfoprunum</taxon>
    </lineage>
</organism>
<dbReference type="Pfam" id="PF00512">
    <property type="entry name" value="HisKA"/>
    <property type="match status" value="1"/>
</dbReference>
<evidence type="ECO:0000313" key="17">
    <source>
        <dbReference type="Proteomes" id="UP000539642"/>
    </source>
</evidence>
<evidence type="ECO:0000256" key="13">
    <source>
        <dbReference type="SAM" id="Phobius"/>
    </source>
</evidence>
<feature type="domain" description="Histidine kinase" evidence="14">
    <location>
        <begin position="396"/>
        <end position="612"/>
    </location>
</feature>
<dbReference type="SMART" id="SM00388">
    <property type="entry name" value="HisKA"/>
    <property type="match status" value="1"/>
</dbReference>
<dbReference type="Pfam" id="PF08448">
    <property type="entry name" value="PAS_4"/>
    <property type="match status" value="1"/>
</dbReference>
<keyword evidence="5" id="KW-1003">Cell membrane</keyword>
<dbReference type="SMART" id="SM00304">
    <property type="entry name" value="HAMP"/>
    <property type="match status" value="1"/>
</dbReference>
<dbReference type="Gene3D" id="3.30.450.20">
    <property type="entry name" value="PAS domain"/>
    <property type="match status" value="1"/>
</dbReference>
<evidence type="ECO:0000256" key="9">
    <source>
        <dbReference type="ARBA" id="ARBA00022777"/>
    </source>
</evidence>
<evidence type="ECO:0000256" key="10">
    <source>
        <dbReference type="ARBA" id="ARBA00022840"/>
    </source>
</evidence>
<evidence type="ECO:0000256" key="8">
    <source>
        <dbReference type="ARBA" id="ARBA00022741"/>
    </source>
</evidence>
<dbReference type="GO" id="GO:0005886">
    <property type="term" value="C:plasma membrane"/>
    <property type="evidence" value="ECO:0007669"/>
    <property type="project" value="UniProtKB-SubCell"/>
</dbReference>
<evidence type="ECO:0000256" key="11">
    <source>
        <dbReference type="ARBA" id="ARBA00023012"/>
    </source>
</evidence>
<dbReference type="SUPFAM" id="SSF47384">
    <property type="entry name" value="Homodimeric domain of signal transducing histidine kinase"/>
    <property type="match status" value="1"/>
</dbReference>
<dbReference type="CDD" id="cd06225">
    <property type="entry name" value="HAMP"/>
    <property type="match status" value="1"/>
</dbReference>
<dbReference type="InterPro" id="IPR005467">
    <property type="entry name" value="His_kinase_dom"/>
</dbReference>
<dbReference type="InterPro" id="IPR003594">
    <property type="entry name" value="HATPase_dom"/>
</dbReference>
<dbReference type="Gene3D" id="6.10.340.10">
    <property type="match status" value="1"/>
</dbReference>
<dbReference type="InterPro" id="IPR036890">
    <property type="entry name" value="HATPase_C_sf"/>
</dbReference>
<keyword evidence="13" id="KW-1133">Transmembrane helix</keyword>
<dbReference type="Proteomes" id="UP000539642">
    <property type="component" value="Unassembled WGS sequence"/>
</dbReference>
<dbReference type="AlphaFoldDB" id="A0A840V352"/>
<keyword evidence="6" id="KW-0597">Phosphoprotein</keyword>
<feature type="domain" description="HAMP" evidence="15">
    <location>
        <begin position="205"/>
        <end position="257"/>
    </location>
</feature>
<dbReference type="PANTHER" id="PTHR42878:SF7">
    <property type="entry name" value="SENSOR HISTIDINE KINASE GLRK"/>
    <property type="match status" value="1"/>
</dbReference>
<dbReference type="SMART" id="SM00387">
    <property type="entry name" value="HATPase_c"/>
    <property type="match status" value="1"/>
</dbReference>
<dbReference type="Gene3D" id="3.30.565.10">
    <property type="entry name" value="Histidine kinase-like ATPase, C-terminal domain"/>
    <property type="match status" value="1"/>
</dbReference>
<keyword evidence="8" id="KW-0547">Nucleotide-binding</keyword>
<evidence type="ECO:0000256" key="3">
    <source>
        <dbReference type="ARBA" id="ARBA00004314"/>
    </source>
</evidence>
<evidence type="ECO:0000259" key="14">
    <source>
        <dbReference type="PROSITE" id="PS50109"/>
    </source>
</evidence>
<evidence type="ECO:0000256" key="5">
    <source>
        <dbReference type="ARBA" id="ARBA00022475"/>
    </source>
</evidence>
<evidence type="ECO:0000256" key="1">
    <source>
        <dbReference type="ARBA" id="ARBA00000085"/>
    </source>
</evidence>
<dbReference type="SUPFAM" id="SSF158472">
    <property type="entry name" value="HAMP domain-like"/>
    <property type="match status" value="1"/>
</dbReference>
<dbReference type="GO" id="GO:0005524">
    <property type="term" value="F:ATP binding"/>
    <property type="evidence" value="ECO:0007669"/>
    <property type="project" value="UniProtKB-KW"/>
</dbReference>
<dbReference type="EC" id="2.7.13.3" evidence="4"/>
<sequence length="621" mass="69707">MNLKKKILIGYGVAFSLMGLVVTWAIINLWSLGKTTDAILRDYYRSILAVENMLDALGRQDSGVLLMVMGDTRKGVSQYRENEAIFLEWLGRSKDSIAVKGELEAVQAIQANYGEYRRRSQLLTDMPDPERASLPETLKIYRESILPVFSQVKATCIELRTINEKTMYAVSEKARRVAKQTIWSTIMVASIASVLALFFSLVFAERLVLPLRRFVEAVRKISAGEFSVELSVETRDELGELALEFNRMTTELRRYHMMNVDRIVAEKNKADAILASIEDGLVVFDTDQRVTGINPAGRRILRVEPQGQDLLYCEQILPVRTVCEVVAATISSGSQPEIADDRRIITLSCGAETRHFLFSATAIGQKDQKLTGVVLLLKDITQLREFERLKSEFVMAASHELRTPLTSLGMSIDLLIEHASRYLPEREKELLQAAHDEVYRMKAMVHDLLDLSKIEAGRIDLEFESVPVALLFDNAREIFRGQINMKQIRLQIADVGHLPQVRADTNKIVWVLSNLVSNALRYVEEGGYIRLAAEMIGDFIHLSVEDNGVGIPAEYQSRIFQKFVRVDKQESGRTGLGLAICREIVRAHGGTIWVKSDPGQGSVFTFTVPIADPGGVKRKSA</sequence>
<comment type="catalytic activity">
    <reaction evidence="1">
        <text>ATP + protein L-histidine = ADP + protein N-phospho-L-histidine.</text>
        <dbReference type="EC" id="2.7.13.3"/>
    </reaction>
</comment>
<dbReference type="GO" id="GO:0000155">
    <property type="term" value="F:phosphorelay sensor kinase activity"/>
    <property type="evidence" value="ECO:0007669"/>
    <property type="project" value="InterPro"/>
</dbReference>
<evidence type="ECO:0000256" key="7">
    <source>
        <dbReference type="ARBA" id="ARBA00022679"/>
    </source>
</evidence>
<evidence type="ECO:0000256" key="6">
    <source>
        <dbReference type="ARBA" id="ARBA00022553"/>
    </source>
</evidence>
<evidence type="ECO:0000256" key="4">
    <source>
        <dbReference type="ARBA" id="ARBA00012438"/>
    </source>
</evidence>
<dbReference type="PANTHER" id="PTHR42878">
    <property type="entry name" value="TWO-COMPONENT HISTIDINE KINASE"/>
    <property type="match status" value="1"/>
</dbReference>
<dbReference type="InterPro" id="IPR013656">
    <property type="entry name" value="PAS_4"/>
</dbReference>
<dbReference type="RefSeq" id="WP_183350874.1">
    <property type="nucleotide sequence ID" value="NZ_JACHEO010000010.1"/>
</dbReference>
<dbReference type="InterPro" id="IPR003661">
    <property type="entry name" value="HisK_dim/P_dom"/>
</dbReference>
<feature type="transmembrane region" description="Helical" evidence="13">
    <location>
        <begin position="7"/>
        <end position="27"/>
    </location>
</feature>
<dbReference type="SUPFAM" id="SSF55874">
    <property type="entry name" value="ATPase domain of HSP90 chaperone/DNA topoisomerase II/histidine kinase"/>
    <property type="match status" value="1"/>
</dbReference>
<keyword evidence="12 13" id="KW-0472">Membrane</keyword>
<dbReference type="PROSITE" id="PS50109">
    <property type="entry name" value="HIS_KIN"/>
    <property type="match status" value="1"/>
</dbReference>
<keyword evidence="11" id="KW-0902">Two-component regulatory system</keyword>
<dbReference type="InterPro" id="IPR003660">
    <property type="entry name" value="HAMP_dom"/>
</dbReference>
<feature type="transmembrane region" description="Helical" evidence="13">
    <location>
        <begin position="182"/>
        <end position="204"/>
    </location>
</feature>
<keyword evidence="7 16" id="KW-0808">Transferase</keyword>
<reference evidence="16 17" key="1">
    <citation type="submission" date="2020-08" db="EMBL/GenBank/DDBJ databases">
        <title>Genomic Encyclopedia of Type Strains, Phase IV (KMG-IV): sequencing the most valuable type-strain genomes for metagenomic binning, comparative biology and taxonomic classification.</title>
        <authorList>
            <person name="Goeker M."/>
        </authorList>
    </citation>
    <scope>NUCLEOTIDE SEQUENCE [LARGE SCALE GENOMIC DNA]</scope>
    <source>
        <strain evidence="16 17">DSM 28570</strain>
    </source>
</reference>
<dbReference type="GO" id="GO:0000156">
    <property type="term" value="F:phosphorelay response regulator activity"/>
    <property type="evidence" value="ECO:0007669"/>
    <property type="project" value="TreeGrafter"/>
</dbReference>
<evidence type="ECO:0000313" key="16">
    <source>
        <dbReference type="EMBL" id="MBB5348290.1"/>
    </source>
</evidence>
<dbReference type="CDD" id="cd00082">
    <property type="entry name" value="HisKA"/>
    <property type="match status" value="1"/>
</dbReference>
<dbReference type="CDD" id="cd00075">
    <property type="entry name" value="HATPase"/>
    <property type="match status" value="1"/>
</dbReference>
<dbReference type="PROSITE" id="PS50885">
    <property type="entry name" value="HAMP"/>
    <property type="match status" value="1"/>
</dbReference>
<dbReference type="InterPro" id="IPR036097">
    <property type="entry name" value="HisK_dim/P_sf"/>
</dbReference>
<evidence type="ECO:0000259" key="15">
    <source>
        <dbReference type="PROSITE" id="PS50885"/>
    </source>
</evidence>